<gene>
    <name evidence="2" type="ORF">ANCCAN_09921</name>
</gene>
<feature type="compositionally biased region" description="Acidic residues" evidence="1">
    <location>
        <begin position="34"/>
        <end position="43"/>
    </location>
</feature>
<name>A0A368GK57_ANCCA</name>
<feature type="compositionally biased region" description="Basic residues" evidence="1">
    <location>
        <begin position="1"/>
        <end position="15"/>
    </location>
</feature>
<evidence type="ECO:0000313" key="2">
    <source>
        <dbReference type="EMBL" id="RCN44058.1"/>
    </source>
</evidence>
<dbReference type="EMBL" id="JOJR01000139">
    <property type="protein sequence ID" value="RCN44058.1"/>
    <property type="molecule type" value="Genomic_DNA"/>
</dbReference>
<organism evidence="2 3">
    <name type="scientific">Ancylostoma caninum</name>
    <name type="common">Dog hookworm</name>
    <dbReference type="NCBI Taxonomy" id="29170"/>
    <lineage>
        <taxon>Eukaryota</taxon>
        <taxon>Metazoa</taxon>
        <taxon>Ecdysozoa</taxon>
        <taxon>Nematoda</taxon>
        <taxon>Chromadorea</taxon>
        <taxon>Rhabditida</taxon>
        <taxon>Rhabditina</taxon>
        <taxon>Rhabditomorpha</taxon>
        <taxon>Strongyloidea</taxon>
        <taxon>Ancylostomatidae</taxon>
        <taxon>Ancylostomatinae</taxon>
        <taxon>Ancylostoma</taxon>
    </lineage>
</organism>
<dbReference type="AlphaFoldDB" id="A0A368GK57"/>
<reference evidence="2 3" key="1">
    <citation type="submission" date="2014-10" db="EMBL/GenBank/DDBJ databases">
        <title>Draft genome of the hookworm Ancylostoma caninum.</title>
        <authorList>
            <person name="Mitreva M."/>
        </authorList>
    </citation>
    <scope>NUCLEOTIDE SEQUENCE [LARGE SCALE GENOMIC DNA]</scope>
    <source>
        <strain evidence="2 3">Baltimore</strain>
    </source>
</reference>
<proteinExistence type="predicted"/>
<comment type="caution">
    <text evidence="2">The sequence shown here is derived from an EMBL/GenBank/DDBJ whole genome shotgun (WGS) entry which is preliminary data.</text>
</comment>
<dbReference type="Proteomes" id="UP000252519">
    <property type="component" value="Unassembled WGS sequence"/>
</dbReference>
<evidence type="ECO:0000256" key="1">
    <source>
        <dbReference type="SAM" id="MobiDB-lite"/>
    </source>
</evidence>
<feature type="region of interest" description="Disordered" evidence="1">
    <location>
        <begin position="1"/>
        <end position="43"/>
    </location>
</feature>
<evidence type="ECO:0000313" key="3">
    <source>
        <dbReference type="Proteomes" id="UP000252519"/>
    </source>
</evidence>
<accession>A0A368GK57</accession>
<protein>
    <submittedName>
        <fullName evidence="2">Uncharacterized protein</fullName>
    </submittedName>
</protein>
<keyword evidence="3" id="KW-1185">Reference proteome</keyword>
<sequence length="43" mass="5211">MARRRTRRRVRRNKSRTIEEGSRKVVRKRTGQTVEEEASVQQK</sequence>